<feature type="domain" description="SnoaL-like" evidence="1">
    <location>
        <begin position="9"/>
        <end position="109"/>
    </location>
</feature>
<dbReference type="SUPFAM" id="SSF54427">
    <property type="entry name" value="NTF2-like"/>
    <property type="match status" value="1"/>
</dbReference>
<organism evidence="2 3">
    <name type="scientific">Bradyrhizobium oligotrophicum S58</name>
    <dbReference type="NCBI Taxonomy" id="1245469"/>
    <lineage>
        <taxon>Bacteria</taxon>
        <taxon>Pseudomonadati</taxon>
        <taxon>Pseudomonadota</taxon>
        <taxon>Alphaproteobacteria</taxon>
        <taxon>Hyphomicrobiales</taxon>
        <taxon>Nitrobacteraceae</taxon>
        <taxon>Bradyrhizobium</taxon>
    </lineage>
</organism>
<dbReference type="EMBL" id="AP012603">
    <property type="protein sequence ID" value="BAM86712.1"/>
    <property type="molecule type" value="Genomic_DNA"/>
</dbReference>
<dbReference type="GeneID" id="301814699"/>
<dbReference type="PATRIC" id="fig|1245469.3.peg.717"/>
<reference evidence="2 3" key="1">
    <citation type="journal article" date="2013" name="Appl. Environ. Microbiol.">
        <title>Genome analysis suggests that the soil oligotrophic bacterium Agromonas oligotrophica (Bradyrhizobium oligotrophicum) is a nitrogen-fixing symbiont of Aeschynomene indica.</title>
        <authorList>
            <person name="Okubo T."/>
            <person name="Fukushima S."/>
            <person name="Itakura M."/>
            <person name="Oshima K."/>
            <person name="Longtonglang A."/>
            <person name="Teaumroong N."/>
            <person name="Mitsui H."/>
            <person name="Hattori M."/>
            <person name="Hattori R."/>
            <person name="Hattori T."/>
            <person name="Minamisawa K."/>
        </authorList>
    </citation>
    <scope>NUCLEOTIDE SEQUENCE [LARGE SCALE GENOMIC DNA]</scope>
    <source>
        <strain evidence="2 3">S58</strain>
    </source>
</reference>
<dbReference type="Pfam" id="PF12680">
    <property type="entry name" value="SnoaL_2"/>
    <property type="match status" value="1"/>
</dbReference>
<sequence length="121" mass="13499">MTDVTPIAESYIALWNERNATQRRALLARRWTTDATYVDPLMRGEGHDAIEALVAGVQQRFPDFQFRLLGAANGHGDYVRFSWQLGPENADGPIQGTDFVELADGRIRHVTGFLDRVPDGA</sequence>
<dbReference type="Proteomes" id="UP000011841">
    <property type="component" value="Chromosome"/>
</dbReference>
<evidence type="ECO:0000313" key="3">
    <source>
        <dbReference type="Proteomes" id="UP000011841"/>
    </source>
</evidence>
<gene>
    <name evidence="2" type="ORF">S58_06990</name>
</gene>
<keyword evidence="3" id="KW-1185">Reference proteome</keyword>
<evidence type="ECO:0000259" key="1">
    <source>
        <dbReference type="Pfam" id="PF12680"/>
    </source>
</evidence>
<dbReference type="HOGENOM" id="CLU_125060_0_0_5"/>
<proteinExistence type="predicted"/>
<dbReference type="AlphaFoldDB" id="M4Z1T4"/>
<evidence type="ECO:0000313" key="2">
    <source>
        <dbReference type="EMBL" id="BAM86712.1"/>
    </source>
</evidence>
<name>M4Z1T4_9BRAD</name>
<dbReference type="STRING" id="1245469.S58_06990"/>
<accession>M4Z1T4</accession>
<dbReference type="RefSeq" id="WP_015663849.1">
    <property type="nucleotide sequence ID" value="NC_020453.1"/>
</dbReference>
<dbReference type="OrthoDB" id="9808719at2"/>
<dbReference type="Gene3D" id="3.10.450.50">
    <property type="match status" value="1"/>
</dbReference>
<dbReference type="InterPro" id="IPR037401">
    <property type="entry name" value="SnoaL-like"/>
</dbReference>
<dbReference type="InterPro" id="IPR032710">
    <property type="entry name" value="NTF2-like_dom_sf"/>
</dbReference>
<dbReference type="eggNOG" id="COG0346">
    <property type="taxonomic scope" value="Bacteria"/>
</dbReference>
<dbReference type="KEGG" id="aol:S58_06990"/>
<protein>
    <recommendedName>
        <fullName evidence="1">SnoaL-like domain-containing protein</fullName>
    </recommendedName>
</protein>